<dbReference type="Proteomes" id="UP001623348">
    <property type="component" value="Unassembled WGS sequence"/>
</dbReference>
<name>A0ABC9WZR7_GRUJA</name>
<dbReference type="PANTHER" id="PTHR33332">
    <property type="entry name" value="REVERSE TRANSCRIPTASE DOMAIN-CONTAINING PROTEIN"/>
    <property type="match status" value="1"/>
</dbReference>
<dbReference type="AlphaFoldDB" id="A0ABC9WZR7"/>
<protein>
    <submittedName>
        <fullName evidence="1">cAMP-dependent protein kinase inhibitor alpha</fullName>
    </submittedName>
</protein>
<organism evidence="1 2">
    <name type="scientific">Grus japonensis</name>
    <name type="common">Japanese crane</name>
    <name type="synonym">Red-crowned crane</name>
    <dbReference type="NCBI Taxonomy" id="30415"/>
    <lineage>
        <taxon>Eukaryota</taxon>
        <taxon>Metazoa</taxon>
        <taxon>Chordata</taxon>
        <taxon>Craniata</taxon>
        <taxon>Vertebrata</taxon>
        <taxon>Euteleostomi</taxon>
        <taxon>Archelosauria</taxon>
        <taxon>Archosauria</taxon>
        <taxon>Dinosauria</taxon>
        <taxon>Saurischia</taxon>
        <taxon>Theropoda</taxon>
        <taxon>Coelurosauria</taxon>
        <taxon>Aves</taxon>
        <taxon>Neognathae</taxon>
        <taxon>Neoaves</taxon>
        <taxon>Gruiformes</taxon>
        <taxon>Gruidae</taxon>
        <taxon>Grus</taxon>
    </lineage>
</organism>
<evidence type="ECO:0000313" key="2">
    <source>
        <dbReference type="Proteomes" id="UP001623348"/>
    </source>
</evidence>
<accession>A0ABC9WZR7</accession>
<reference evidence="1 2" key="1">
    <citation type="submission" date="2024-06" db="EMBL/GenBank/DDBJ databases">
        <title>The draft genome of Grus japonensis, version 3.</title>
        <authorList>
            <person name="Nabeshima K."/>
            <person name="Suzuki S."/>
            <person name="Onuma M."/>
        </authorList>
    </citation>
    <scope>NUCLEOTIDE SEQUENCE [LARGE SCALE GENOMIC DNA]</scope>
    <source>
        <strain evidence="1 2">451A</strain>
    </source>
</reference>
<comment type="caution">
    <text evidence="1">The sequence shown here is derived from an EMBL/GenBank/DDBJ whole genome shotgun (WGS) entry which is preliminary data.</text>
</comment>
<keyword evidence="2" id="KW-1185">Reference proteome</keyword>
<evidence type="ECO:0000313" key="1">
    <source>
        <dbReference type="EMBL" id="GAB0190934.1"/>
    </source>
</evidence>
<keyword evidence="1" id="KW-0649">Protein kinase inhibitor</keyword>
<sequence length="153" mass="17129">MDSGIECTLSKFANDTKLCGVVDTLEGRDAIQRDLDRLQRWANANPLKFNKAKCKVLHTGPGNPKHKDRLGREWIESSPEEKDLWVLVDEQLNLTQQCALAAQKASCILSCIKSSMTSRSREGILLLCSTLMRPHWSTASSSGVPNIRRTWTC</sequence>
<dbReference type="EMBL" id="BAAFJT010000005">
    <property type="protein sequence ID" value="GAB0190934.1"/>
    <property type="molecule type" value="Genomic_DNA"/>
</dbReference>
<gene>
    <name evidence="1" type="ORF">GRJ2_001558700</name>
</gene>
<dbReference type="GO" id="GO:0004860">
    <property type="term" value="F:protein kinase inhibitor activity"/>
    <property type="evidence" value="ECO:0007669"/>
    <property type="project" value="UniProtKB-KW"/>
</dbReference>
<proteinExistence type="predicted"/>